<dbReference type="EMBL" id="BAABWU010000008">
    <property type="protein sequence ID" value="GAA6196828.1"/>
    <property type="molecule type" value="Genomic_DNA"/>
</dbReference>
<keyword evidence="4" id="KW-1185">Reference proteome</keyword>
<keyword evidence="2" id="KW-0808">Transferase</keyword>
<reference evidence="3 4" key="1">
    <citation type="submission" date="2024-04" db="EMBL/GenBank/DDBJ databases">
        <title>Draft genome sequence of Pseudophaeobacter arcticus NBRC 116598.</title>
        <authorList>
            <person name="Miyakawa T."/>
            <person name="Kusuya Y."/>
            <person name="Miura T."/>
        </authorList>
    </citation>
    <scope>NUCLEOTIDE SEQUENCE [LARGE SCALE GENOMIC DNA]</scope>
    <source>
        <strain evidence="3 4">SU-CL00105</strain>
    </source>
</reference>
<proteinExistence type="predicted"/>
<keyword evidence="1" id="KW-0489">Methyltransferase</keyword>
<sequence length="256" mass="28772">MTEFKQEIAGRIAEMMNDKPLNDLAMTFLQATTHPKYSYNYHWQDRPIIQYPQDIVAMQELIWSIKPDLIIETGIAHGGSLVFSASMLALLDMCDAIEAGTVLDPSKSSRKVLGIDIDIRAHNLAAIQDHPMASRIEMIEGSSIDPDIFAKVKKAAEGYQRVLVCLDSNHTHDHVRSELELYAPLTSVGSYCVVFDTLIEDMPADEYPDRSWGPGNNPKTAVWDYLKTHSEFEIDKSIPAKLLITVAHDGFLKRVR</sequence>
<dbReference type="Gene3D" id="3.40.50.150">
    <property type="entry name" value="Vaccinia Virus protein VP39"/>
    <property type="match status" value="1"/>
</dbReference>
<evidence type="ECO:0000313" key="4">
    <source>
        <dbReference type="Proteomes" id="UP001441944"/>
    </source>
</evidence>
<dbReference type="InterPro" id="IPR029063">
    <property type="entry name" value="SAM-dependent_MTases_sf"/>
</dbReference>
<dbReference type="RefSeq" id="WP_295455135.1">
    <property type="nucleotide sequence ID" value="NZ_BAABWU010000008.1"/>
</dbReference>
<name>A0ABQ0ALS2_9RHOB</name>
<evidence type="ECO:0000256" key="1">
    <source>
        <dbReference type="ARBA" id="ARBA00022603"/>
    </source>
</evidence>
<gene>
    <name evidence="3" type="ORF">NBRC116598_22720</name>
</gene>
<accession>A0ABQ0ALS2</accession>
<dbReference type="InterPro" id="IPR007072">
    <property type="entry name" value="RNMT_CmcI"/>
</dbReference>
<dbReference type="PANTHER" id="PTHR40048:SF1">
    <property type="entry name" value="RHAMNOSYL O-METHYLTRANSFERASE"/>
    <property type="match status" value="1"/>
</dbReference>
<dbReference type="PANTHER" id="PTHR40048">
    <property type="entry name" value="RHAMNOSYL O-METHYLTRANSFERASE"/>
    <property type="match status" value="1"/>
</dbReference>
<protein>
    <submittedName>
        <fullName evidence="3">Cephalosporin hydroxylase family protein</fullName>
    </submittedName>
</protein>
<dbReference type="SUPFAM" id="SSF53335">
    <property type="entry name" value="S-adenosyl-L-methionine-dependent methyltransferases"/>
    <property type="match status" value="1"/>
</dbReference>
<dbReference type="Proteomes" id="UP001441944">
    <property type="component" value="Unassembled WGS sequence"/>
</dbReference>
<evidence type="ECO:0000256" key="2">
    <source>
        <dbReference type="ARBA" id="ARBA00022679"/>
    </source>
</evidence>
<comment type="caution">
    <text evidence="3">The sequence shown here is derived from an EMBL/GenBank/DDBJ whole genome shotgun (WGS) entry which is preliminary data.</text>
</comment>
<evidence type="ECO:0000313" key="3">
    <source>
        <dbReference type="EMBL" id="GAA6196828.1"/>
    </source>
</evidence>
<dbReference type="Pfam" id="PF04989">
    <property type="entry name" value="RMNT_CmcI"/>
    <property type="match status" value="1"/>
</dbReference>
<organism evidence="3 4">
    <name type="scientific">Pseudophaeobacter arcticus</name>
    <dbReference type="NCBI Taxonomy" id="385492"/>
    <lineage>
        <taxon>Bacteria</taxon>
        <taxon>Pseudomonadati</taxon>
        <taxon>Pseudomonadota</taxon>
        <taxon>Alphaproteobacteria</taxon>
        <taxon>Rhodobacterales</taxon>
        <taxon>Paracoccaceae</taxon>
        <taxon>Pseudophaeobacter</taxon>
    </lineage>
</organism>